<gene>
    <name evidence="1" type="ORF">RPERSI_LOCUS32100</name>
</gene>
<organism evidence="1 2">
    <name type="scientific">Racocetra persica</name>
    <dbReference type="NCBI Taxonomy" id="160502"/>
    <lineage>
        <taxon>Eukaryota</taxon>
        <taxon>Fungi</taxon>
        <taxon>Fungi incertae sedis</taxon>
        <taxon>Mucoromycota</taxon>
        <taxon>Glomeromycotina</taxon>
        <taxon>Glomeromycetes</taxon>
        <taxon>Diversisporales</taxon>
        <taxon>Gigasporaceae</taxon>
        <taxon>Racocetra</taxon>
    </lineage>
</organism>
<dbReference type="Proteomes" id="UP000789920">
    <property type="component" value="Unassembled WGS sequence"/>
</dbReference>
<dbReference type="EMBL" id="CAJVQC010132406">
    <property type="protein sequence ID" value="CAG8841957.1"/>
    <property type="molecule type" value="Genomic_DNA"/>
</dbReference>
<evidence type="ECO:0000313" key="1">
    <source>
        <dbReference type="EMBL" id="CAG8841957.1"/>
    </source>
</evidence>
<comment type="caution">
    <text evidence="1">The sequence shown here is derived from an EMBL/GenBank/DDBJ whole genome shotgun (WGS) entry which is preliminary data.</text>
</comment>
<sequence>MSPKYYFLLVIALVFFISTTVASPVLGIQKGITADDTCKTEKAK</sequence>
<feature type="non-terminal residue" evidence="1">
    <location>
        <position position="44"/>
    </location>
</feature>
<reference evidence="1" key="1">
    <citation type="submission" date="2021-06" db="EMBL/GenBank/DDBJ databases">
        <authorList>
            <person name="Kallberg Y."/>
            <person name="Tangrot J."/>
            <person name="Rosling A."/>
        </authorList>
    </citation>
    <scope>NUCLEOTIDE SEQUENCE</scope>
    <source>
        <strain evidence="1">MA461A</strain>
    </source>
</reference>
<evidence type="ECO:0000313" key="2">
    <source>
        <dbReference type="Proteomes" id="UP000789920"/>
    </source>
</evidence>
<name>A0ACA9SNQ9_9GLOM</name>
<accession>A0ACA9SNQ9</accession>
<keyword evidence="2" id="KW-1185">Reference proteome</keyword>
<protein>
    <submittedName>
        <fullName evidence="1">21845_t:CDS:1</fullName>
    </submittedName>
</protein>
<proteinExistence type="predicted"/>